<reference evidence="2 3" key="1">
    <citation type="journal article" date="2019" name="Int. J. Syst. Evol. Microbiol.">
        <title>The Global Catalogue of Microorganisms (GCM) 10K type strain sequencing project: providing services to taxonomists for standard genome sequencing and annotation.</title>
        <authorList>
            <consortium name="The Broad Institute Genomics Platform"/>
            <consortium name="The Broad Institute Genome Sequencing Center for Infectious Disease"/>
            <person name="Wu L."/>
            <person name="Ma J."/>
        </authorList>
    </citation>
    <scope>NUCLEOTIDE SEQUENCE [LARGE SCALE GENOMIC DNA]</scope>
    <source>
        <strain evidence="2 3">JCM 6921</strain>
    </source>
</reference>
<sequence>MVSSTAIDVRESDTAAVGGGLPAPSPAFPEAAGDPRTPGHDGLCFQRCRWCRTPVFRRLLCPVCASTDFDREPGGGTGVVRRVLSVDRSAGAPRTVVLITMDEGYQLRSAVTGTPPHAVHAGARVRLAPETARERRGPVFRLCEDRYADQPSAVWR</sequence>
<dbReference type="SUPFAM" id="SSF50249">
    <property type="entry name" value="Nucleic acid-binding proteins"/>
    <property type="match status" value="1"/>
</dbReference>
<dbReference type="Proteomes" id="UP001500058">
    <property type="component" value="Unassembled WGS sequence"/>
</dbReference>
<dbReference type="EMBL" id="BAAATJ010000020">
    <property type="protein sequence ID" value="GAA2408406.1"/>
    <property type="molecule type" value="Genomic_DNA"/>
</dbReference>
<accession>A0ABN3INU5</accession>
<dbReference type="InterPro" id="IPR012340">
    <property type="entry name" value="NA-bd_OB-fold"/>
</dbReference>
<evidence type="ECO:0000313" key="2">
    <source>
        <dbReference type="EMBL" id="GAA2408406.1"/>
    </source>
</evidence>
<keyword evidence="3" id="KW-1185">Reference proteome</keyword>
<protein>
    <recommendedName>
        <fullName evidence="4">DUF35 domain-containing protein</fullName>
    </recommendedName>
</protein>
<feature type="region of interest" description="Disordered" evidence="1">
    <location>
        <begin position="1"/>
        <end position="36"/>
    </location>
</feature>
<name>A0ABN3INU5_9ACTN</name>
<dbReference type="RefSeq" id="WP_344632529.1">
    <property type="nucleotide sequence ID" value="NZ_BAAATJ010000020.1"/>
</dbReference>
<organism evidence="2 3">
    <name type="scientific">Streptomyces glaucosporus</name>
    <dbReference type="NCBI Taxonomy" id="284044"/>
    <lineage>
        <taxon>Bacteria</taxon>
        <taxon>Bacillati</taxon>
        <taxon>Actinomycetota</taxon>
        <taxon>Actinomycetes</taxon>
        <taxon>Kitasatosporales</taxon>
        <taxon>Streptomycetaceae</taxon>
        <taxon>Streptomyces</taxon>
    </lineage>
</organism>
<proteinExistence type="predicted"/>
<gene>
    <name evidence="2" type="ORF">GCM10010420_40920</name>
</gene>
<evidence type="ECO:0000256" key="1">
    <source>
        <dbReference type="SAM" id="MobiDB-lite"/>
    </source>
</evidence>
<evidence type="ECO:0000313" key="3">
    <source>
        <dbReference type="Proteomes" id="UP001500058"/>
    </source>
</evidence>
<evidence type="ECO:0008006" key="4">
    <source>
        <dbReference type="Google" id="ProtNLM"/>
    </source>
</evidence>
<comment type="caution">
    <text evidence="2">The sequence shown here is derived from an EMBL/GenBank/DDBJ whole genome shotgun (WGS) entry which is preliminary data.</text>
</comment>